<reference evidence="9 10" key="1">
    <citation type="submission" date="2020-03" db="EMBL/GenBank/DDBJ databases">
        <title>Draft Genome Sequence of Cudoniella acicularis.</title>
        <authorList>
            <person name="Buettner E."/>
            <person name="Kellner H."/>
        </authorList>
    </citation>
    <scope>NUCLEOTIDE SEQUENCE [LARGE SCALE GENOMIC DNA]</scope>
    <source>
        <strain evidence="9 10">DSM 108380</strain>
    </source>
</reference>
<dbReference type="EMBL" id="JAAMPI010000219">
    <property type="protein sequence ID" value="KAF4633951.1"/>
    <property type="molecule type" value="Genomic_DNA"/>
</dbReference>
<evidence type="ECO:0000259" key="8">
    <source>
        <dbReference type="Pfam" id="PF05368"/>
    </source>
</evidence>
<evidence type="ECO:0000313" key="10">
    <source>
        <dbReference type="Proteomes" id="UP000566819"/>
    </source>
</evidence>
<organism evidence="9 10">
    <name type="scientific">Cudoniella acicularis</name>
    <dbReference type="NCBI Taxonomy" id="354080"/>
    <lineage>
        <taxon>Eukaryota</taxon>
        <taxon>Fungi</taxon>
        <taxon>Dikarya</taxon>
        <taxon>Ascomycota</taxon>
        <taxon>Pezizomycotina</taxon>
        <taxon>Leotiomycetes</taxon>
        <taxon>Helotiales</taxon>
        <taxon>Tricladiaceae</taxon>
        <taxon>Cudoniella</taxon>
    </lineage>
</organism>
<evidence type="ECO:0000256" key="7">
    <source>
        <dbReference type="ARBA" id="ARBA00040296"/>
    </source>
</evidence>
<dbReference type="AlphaFoldDB" id="A0A8H4RRY4"/>
<evidence type="ECO:0000256" key="5">
    <source>
        <dbReference type="ARBA" id="ARBA00022857"/>
    </source>
</evidence>
<protein>
    <recommendedName>
        <fullName evidence="7">NmrA-like family domain-containing protein 1</fullName>
    </recommendedName>
</protein>
<sequence length="318" mass="34125">MAGKKILVVFGATGNQGGSVVRSILSDPKTAAEYTVRAVTRDPSKPAAQELAALGAEVVAGDLDDEASLEKVIAGADSVFSVTNFWEKVSAEVEIKQGKNVADASKKAGVQHLIWSSLLNVTKLSGGKLDKVAHFDSKAEVEEYIRSIGIPASFFLPGFFMSNLPGKMVRPSPQTGAYTLALPIPTNSPIPLIDIESDTGKFVKGILLNREKVLGQRIYGATAYVTPTEIINEFKASKPQDSTGAVAVEIPGDVFKGFLAKTGAPPHIQEEMLQNMQLIPQFGYYGGASFDESHSILVDPLTTWKEYIAKTPVWAELK</sequence>
<feature type="domain" description="NmrA-like" evidence="8">
    <location>
        <begin position="4"/>
        <end position="308"/>
    </location>
</feature>
<keyword evidence="6" id="KW-0539">Nucleus</keyword>
<dbReference type="InterPro" id="IPR008030">
    <property type="entry name" value="NmrA-like"/>
</dbReference>
<dbReference type="GO" id="GO:0048471">
    <property type="term" value="C:perinuclear region of cytoplasm"/>
    <property type="evidence" value="ECO:0007669"/>
    <property type="project" value="UniProtKB-SubCell"/>
</dbReference>
<dbReference type="GO" id="GO:0005634">
    <property type="term" value="C:nucleus"/>
    <property type="evidence" value="ECO:0007669"/>
    <property type="project" value="UniProtKB-SubCell"/>
</dbReference>
<evidence type="ECO:0000256" key="6">
    <source>
        <dbReference type="ARBA" id="ARBA00023242"/>
    </source>
</evidence>
<dbReference type="InterPro" id="IPR036291">
    <property type="entry name" value="NAD(P)-bd_dom_sf"/>
</dbReference>
<comment type="subcellular location">
    <subcellularLocation>
        <location evidence="2">Cytoplasm</location>
        <location evidence="2">Perinuclear region</location>
    </subcellularLocation>
    <subcellularLocation>
        <location evidence="1">Nucleus</location>
    </subcellularLocation>
</comment>
<dbReference type="InterPro" id="IPR051164">
    <property type="entry name" value="NmrA-like_oxidored"/>
</dbReference>
<evidence type="ECO:0000256" key="2">
    <source>
        <dbReference type="ARBA" id="ARBA00004556"/>
    </source>
</evidence>
<comment type="caution">
    <text evidence="9">The sequence shown here is derived from an EMBL/GenBank/DDBJ whole genome shotgun (WGS) entry which is preliminary data.</text>
</comment>
<dbReference type="PANTHER" id="PTHR42748">
    <property type="entry name" value="NITROGEN METABOLITE REPRESSION PROTEIN NMRA FAMILY MEMBER"/>
    <property type="match status" value="1"/>
</dbReference>
<keyword evidence="4" id="KW-0963">Cytoplasm</keyword>
<dbReference type="OrthoDB" id="3358371at2759"/>
<keyword evidence="5" id="KW-0521">NADP</keyword>
<proteinExistence type="inferred from homology"/>
<evidence type="ECO:0000256" key="1">
    <source>
        <dbReference type="ARBA" id="ARBA00004123"/>
    </source>
</evidence>
<dbReference type="Proteomes" id="UP000566819">
    <property type="component" value="Unassembled WGS sequence"/>
</dbReference>
<dbReference type="SUPFAM" id="SSF51735">
    <property type="entry name" value="NAD(P)-binding Rossmann-fold domains"/>
    <property type="match status" value="1"/>
</dbReference>
<evidence type="ECO:0000256" key="4">
    <source>
        <dbReference type="ARBA" id="ARBA00022490"/>
    </source>
</evidence>
<dbReference type="FunFam" id="3.40.50.720:FF:000181">
    <property type="entry name" value="NmrA-like family domain-containing protein 1"/>
    <property type="match status" value="1"/>
</dbReference>
<comment type="similarity">
    <text evidence="3">Belongs to the NmrA-type oxidoreductase family.</text>
</comment>
<keyword evidence="10" id="KW-1185">Reference proteome</keyword>
<gene>
    <name evidence="9" type="ORF">G7Y89_g4160</name>
</gene>
<dbReference type="CDD" id="cd05251">
    <property type="entry name" value="NmrA_like_SDR_a"/>
    <property type="match status" value="1"/>
</dbReference>
<name>A0A8H4RRY4_9HELO</name>
<dbReference type="Gene3D" id="3.40.50.720">
    <property type="entry name" value="NAD(P)-binding Rossmann-like Domain"/>
    <property type="match status" value="1"/>
</dbReference>
<evidence type="ECO:0000256" key="3">
    <source>
        <dbReference type="ARBA" id="ARBA00006328"/>
    </source>
</evidence>
<dbReference type="Pfam" id="PF05368">
    <property type="entry name" value="NmrA"/>
    <property type="match status" value="1"/>
</dbReference>
<accession>A0A8H4RRY4</accession>
<evidence type="ECO:0000313" key="9">
    <source>
        <dbReference type="EMBL" id="KAF4633951.1"/>
    </source>
</evidence>
<dbReference type="PANTHER" id="PTHR42748:SF31">
    <property type="entry name" value="NMRA-LIKE DOMAIN-CONTAINING PROTEIN-RELATED"/>
    <property type="match status" value="1"/>
</dbReference>